<keyword evidence="7" id="KW-0539">Nucleus</keyword>
<comment type="similarity">
    <text evidence="2">Belongs to the bZIP family.</text>
</comment>
<dbReference type="GO" id="GO:0043565">
    <property type="term" value="F:sequence-specific DNA binding"/>
    <property type="evidence" value="ECO:0007669"/>
    <property type="project" value="InterPro"/>
</dbReference>
<feature type="compositionally biased region" description="Low complexity" evidence="9">
    <location>
        <begin position="215"/>
        <end position="226"/>
    </location>
</feature>
<evidence type="ECO:0000256" key="8">
    <source>
        <dbReference type="SAM" id="Coils"/>
    </source>
</evidence>
<dbReference type="FunFam" id="1.20.5.170:FF:000019">
    <property type="entry name" value="BZIP family transcription factor"/>
    <property type="match status" value="1"/>
</dbReference>
<feature type="region of interest" description="Disordered" evidence="9">
    <location>
        <begin position="112"/>
        <end position="135"/>
    </location>
</feature>
<dbReference type="PANTHER" id="PTHR45693:SF9">
    <property type="entry name" value="TRANSCRIPTION FACTOR TGA9"/>
    <property type="match status" value="1"/>
</dbReference>
<evidence type="ECO:0000256" key="3">
    <source>
        <dbReference type="ARBA" id="ARBA00023015"/>
    </source>
</evidence>
<evidence type="ECO:0000256" key="1">
    <source>
        <dbReference type="ARBA" id="ARBA00004123"/>
    </source>
</evidence>
<protein>
    <submittedName>
        <fullName evidence="12">Transcription factor TGA TGA</fullName>
    </submittedName>
</protein>
<organism evidence="12">
    <name type="scientific">Gymnema sylvestre</name>
    <name type="common">Gurmar</name>
    <name type="synonym">Periploca sylvestris</name>
    <dbReference type="NCBI Taxonomy" id="4068"/>
    <lineage>
        <taxon>Eukaryota</taxon>
        <taxon>Viridiplantae</taxon>
        <taxon>Streptophyta</taxon>
        <taxon>Embryophyta</taxon>
        <taxon>Tracheophyta</taxon>
        <taxon>Spermatophyta</taxon>
        <taxon>Magnoliopsida</taxon>
        <taxon>eudicotyledons</taxon>
        <taxon>Gunneridae</taxon>
        <taxon>Pentapetalae</taxon>
        <taxon>asterids</taxon>
        <taxon>lamiids</taxon>
        <taxon>Gentianales</taxon>
        <taxon>Apocynaceae</taxon>
        <taxon>Asclepiadoideae</taxon>
        <taxon>Marsdenieae</taxon>
        <taxon>Gymnema</taxon>
    </lineage>
</organism>
<feature type="compositionally biased region" description="Polar residues" evidence="9">
    <location>
        <begin position="126"/>
        <end position="135"/>
    </location>
</feature>
<dbReference type="PROSITE" id="PS51806">
    <property type="entry name" value="DOG1"/>
    <property type="match status" value="1"/>
</dbReference>
<proteinExistence type="evidence at transcript level"/>
<dbReference type="InterPro" id="IPR046347">
    <property type="entry name" value="bZIP_sf"/>
</dbReference>
<dbReference type="SUPFAM" id="SSF57959">
    <property type="entry name" value="Leucine zipper domain"/>
    <property type="match status" value="1"/>
</dbReference>
<sequence>MASQRLGLGTNLSDSGTSQQQHHHHHHHSTMPYAVFRGLNLPTSFINPEGSAFDFGELEEAIVLQGVKINNDESRTPLYAAGGGAAAAAATARPATATLEMFPSWPTRLLQTTRGSSCRSGEESTDSGSAVNTTVSSRAEVRLEVESPSIISNNKKTSSSSVDLQGFDQKILLHHQLQQLQEQQQQQQQQQRVEMSNINDASRTDNNIPQSQGGAAAKSTTTTITATDKRRSTGSTSEKVFDAKTLRRLAQNREAARKSRLRKKAYVQQLESSRIRLTQLEQDLQRARAQGFFLGGGGGTPGGNISSGAAIFDMEYARWLDDDHRHMSELRTALQAHLADGDLRVVVDGYIAHYDEIFRLKGVAAKSDVFHLINGMWTTPAERCFLWMGGFRPSELIKMLIAQLDPLTEQQIVGIYSLQHSSQQAEEALSQGLEQLQQSLIDTIASGSINDGMHHMAIALGKLTNLEGFVRQADNLRQQTLHQLRRILTVRQAARCFLVIAEYYGRLRALSSLWASRPRESLIGDENSCQTSTDLQMVQSSQNQFSNF</sequence>
<reference evidence="12" key="1">
    <citation type="submission" date="2020-08" db="EMBL/GenBank/DDBJ databases">
        <title>Hormonal signalling in Gymnema sylvestre.</title>
        <authorList>
            <person name="Kalariya K.A."/>
        </authorList>
    </citation>
    <scope>NUCLEOTIDE SEQUENCE</scope>
</reference>
<feature type="domain" description="DOG1" evidence="11">
    <location>
        <begin position="309"/>
        <end position="517"/>
    </location>
</feature>
<feature type="region of interest" description="Disordered" evidence="9">
    <location>
        <begin position="201"/>
        <end position="240"/>
    </location>
</feature>
<keyword evidence="5" id="KW-0010">Activator</keyword>
<feature type="region of interest" description="Disordered" evidence="9">
    <location>
        <begin position="1"/>
        <end position="29"/>
    </location>
</feature>
<dbReference type="EMBL" id="MT911935">
    <property type="protein sequence ID" value="URM60589.1"/>
    <property type="molecule type" value="mRNA"/>
</dbReference>
<feature type="coiled-coil region" evidence="8">
    <location>
        <begin position="170"/>
        <end position="197"/>
    </location>
</feature>
<evidence type="ECO:0000259" key="11">
    <source>
        <dbReference type="PROSITE" id="PS51806"/>
    </source>
</evidence>
<dbReference type="SMART" id="SM00338">
    <property type="entry name" value="BRLZ"/>
    <property type="match status" value="1"/>
</dbReference>
<dbReference type="InterPro" id="IPR025422">
    <property type="entry name" value="TGA_domain"/>
</dbReference>
<evidence type="ECO:0000256" key="2">
    <source>
        <dbReference type="ARBA" id="ARBA00007163"/>
    </source>
</evidence>
<accession>A0A976RUJ9</accession>
<dbReference type="AlphaFoldDB" id="A0A976RUJ9"/>
<evidence type="ECO:0000256" key="4">
    <source>
        <dbReference type="ARBA" id="ARBA00023125"/>
    </source>
</evidence>
<feature type="compositionally biased region" description="Polar residues" evidence="9">
    <location>
        <begin position="201"/>
        <end position="213"/>
    </location>
</feature>
<dbReference type="PANTHER" id="PTHR45693">
    <property type="entry name" value="TRANSCRIPTION FACTOR TGA9"/>
    <property type="match status" value="1"/>
</dbReference>
<evidence type="ECO:0000256" key="5">
    <source>
        <dbReference type="ARBA" id="ARBA00023159"/>
    </source>
</evidence>
<dbReference type="Gene3D" id="1.20.5.170">
    <property type="match status" value="1"/>
</dbReference>
<dbReference type="Pfam" id="PF14144">
    <property type="entry name" value="DOG1"/>
    <property type="match status" value="1"/>
</dbReference>
<dbReference type="PROSITE" id="PS50217">
    <property type="entry name" value="BZIP"/>
    <property type="match status" value="1"/>
</dbReference>
<evidence type="ECO:0000256" key="9">
    <source>
        <dbReference type="SAM" id="MobiDB-lite"/>
    </source>
</evidence>
<dbReference type="GO" id="GO:0005634">
    <property type="term" value="C:nucleus"/>
    <property type="evidence" value="ECO:0007669"/>
    <property type="project" value="UniProtKB-SubCell"/>
</dbReference>
<keyword evidence="6" id="KW-0804">Transcription</keyword>
<dbReference type="GO" id="GO:0003700">
    <property type="term" value="F:DNA-binding transcription factor activity"/>
    <property type="evidence" value="ECO:0007669"/>
    <property type="project" value="InterPro"/>
</dbReference>
<evidence type="ECO:0000256" key="7">
    <source>
        <dbReference type="ARBA" id="ARBA00023242"/>
    </source>
</evidence>
<dbReference type="GO" id="GO:0006351">
    <property type="term" value="P:DNA-templated transcription"/>
    <property type="evidence" value="ECO:0007669"/>
    <property type="project" value="InterPro"/>
</dbReference>
<feature type="coiled-coil region" evidence="8">
    <location>
        <begin position="263"/>
        <end position="290"/>
    </location>
</feature>
<name>A0A976RUJ9_GYMSY</name>
<keyword evidence="3" id="KW-0805">Transcription regulation</keyword>
<keyword evidence="4" id="KW-0238">DNA-binding</keyword>
<feature type="domain" description="BZIP" evidence="10">
    <location>
        <begin position="242"/>
        <end position="286"/>
    </location>
</feature>
<evidence type="ECO:0000313" key="12">
    <source>
        <dbReference type="EMBL" id="URM60589.1"/>
    </source>
</evidence>
<keyword evidence="8" id="KW-0175">Coiled coil</keyword>
<evidence type="ECO:0000259" key="10">
    <source>
        <dbReference type="PROSITE" id="PS50217"/>
    </source>
</evidence>
<evidence type="ECO:0000256" key="6">
    <source>
        <dbReference type="ARBA" id="ARBA00023163"/>
    </source>
</evidence>
<dbReference type="PROSITE" id="PS00036">
    <property type="entry name" value="BZIP_BASIC"/>
    <property type="match status" value="1"/>
</dbReference>
<dbReference type="Pfam" id="PF00170">
    <property type="entry name" value="bZIP_1"/>
    <property type="match status" value="1"/>
</dbReference>
<comment type="subcellular location">
    <subcellularLocation>
        <location evidence="1">Nucleus</location>
    </subcellularLocation>
</comment>
<dbReference type="InterPro" id="IPR004827">
    <property type="entry name" value="bZIP"/>
</dbReference>